<feature type="domain" description="Glucosamine/galactosamine-6-phosphate isomerase" evidence="1">
    <location>
        <begin position="26"/>
        <end position="149"/>
    </location>
</feature>
<name>A0A813K0K2_POLGL</name>
<reference evidence="2" key="1">
    <citation type="submission" date="2021-02" db="EMBL/GenBank/DDBJ databases">
        <authorList>
            <person name="Dougan E. K."/>
            <person name="Rhodes N."/>
            <person name="Thang M."/>
            <person name="Chan C."/>
        </authorList>
    </citation>
    <scope>NUCLEOTIDE SEQUENCE</scope>
</reference>
<dbReference type="Proteomes" id="UP000626109">
    <property type="component" value="Unassembled WGS sequence"/>
</dbReference>
<protein>
    <recommendedName>
        <fullName evidence="1">Glucosamine/galactosamine-6-phosphate isomerase domain-containing protein</fullName>
    </recommendedName>
</protein>
<evidence type="ECO:0000259" key="1">
    <source>
        <dbReference type="Pfam" id="PF01182"/>
    </source>
</evidence>
<dbReference type="InterPro" id="IPR037171">
    <property type="entry name" value="NagB/RpiA_transferase-like"/>
</dbReference>
<organism evidence="2 3">
    <name type="scientific">Polarella glacialis</name>
    <name type="common">Dinoflagellate</name>
    <dbReference type="NCBI Taxonomy" id="89957"/>
    <lineage>
        <taxon>Eukaryota</taxon>
        <taxon>Sar</taxon>
        <taxon>Alveolata</taxon>
        <taxon>Dinophyceae</taxon>
        <taxon>Suessiales</taxon>
        <taxon>Suessiaceae</taxon>
        <taxon>Polarella</taxon>
    </lineage>
</organism>
<accession>A0A813K0K2</accession>
<feature type="non-terminal residue" evidence="2">
    <location>
        <position position="1"/>
    </location>
</feature>
<evidence type="ECO:0000313" key="2">
    <source>
        <dbReference type="EMBL" id="CAE8687273.1"/>
    </source>
</evidence>
<dbReference type="InterPro" id="IPR006148">
    <property type="entry name" value="Glc/Gal-6P_isomerase"/>
</dbReference>
<dbReference type="EMBL" id="CAJNNW010026721">
    <property type="protein sequence ID" value="CAE8687273.1"/>
    <property type="molecule type" value="Genomic_DNA"/>
</dbReference>
<evidence type="ECO:0000313" key="3">
    <source>
        <dbReference type="Proteomes" id="UP000626109"/>
    </source>
</evidence>
<sequence length="166" mass="18594">FQHSSIGNFVLGLSGANGRVRRARQFEIWGTLAARGNIDWKRVHIFLLDERFGFESEEDSNAFLVRDSLVKVLNRRGAGFPESHLVFPDMSRASAADCAAEYQVRLASLLEQENGPHLVTIGLGYDMHISGIFPEWYQADPGRWAAATKKEIGVLVTETSIFEVRL</sequence>
<gene>
    <name evidence="2" type="ORF">PGLA2088_LOCUS25395</name>
</gene>
<dbReference type="GO" id="GO:0005975">
    <property type="term" value="P:carbohydrate metabolic process"/>
    <property type="evidence" value="ECO:0007669"/>
    <property type="project" value="InterPro"/>
</dbReference>
<feature type="non-terminal residue" evidence="2">
    <location>
        <position position="166"/>
    </location>
</feature>
<proteinExistence type="predicted"/>
<dbReference type="AlphaFoldDB" id="A0A813K0K2"/>
<dbReference type="Pfam" id="PF01182">
    <property type="entry name" value="Glucosamine_iso"/>
    <property type="match status" value="1"/>
</dbReference>
<dbReference type="SUPFAM" id="SSF100950">
    <property type="entry name" value="NagB/RpiA/CoA transferase-like"/>
    <property type="match status" value="1"/>
</dbReference>
<dbReference type="Gene3D" id="3.40.50.1360">
    <property type="match status" value="1"/>
</dbReference>
<comment type="caution">
    <text evidence="2">The sequence shown here is derived from an EMBL/GenBank/DDBJ whole genome shotgun (WGS) entry which is preliminary data.</text>
</comment>